<dbReference type="EMBL" id="CCBP010000038">
    <property type="protein sequence ID" value="CDO69382.1"/>
    <property type="molecule type" value="Genomic_DNA"/>
</dbReference>
<comment type="similarity">
    <text evidence="1 4">Belongs to the CAP family.</text>
</comment>
<reference evidence="7" key="1">
    <citation type="submission" date="2014-01" db="EMBL/GenBank/DDBJ databases">
        <title>The genome of the white-rot fungus Pycnoporus cinnabarinus: a basidiomycete model with a versatile arsenal for lignocellulosic biomass breakdown.</title>
        <authorList>
            <person name="Levasseur A."/>
            <person name="Lomascolo A."/>
            <person name="Ruiz-Duenas F.J."/>
            <person name="Uzan E."/>
            <person name="Piumi F."/>
            <person name="Kues U."/>
            <person name="Ram A.F.J."/>
            <person name="Murat C."/>
            <person name="Haon M."/>
            <person name="Benoit I."/>
            <person name="Arfi Y."/>
            <person name="Chevret D."/>
            <person name="Drula E."/>
            <person name="Kwon M.J."/>
            <person name="Gouret P."/>
            <person name="Lesage-Meessen L."/>
            <person name="Lombard V."/>
            <person name="Mariette J."/>
            <person name="Noirot C."/>
            <person name="Park J."/>
            <person name="Patyshakuliyeva A."/>
            <person name="Wieneger R.A.B."/>
            <person name="Wosten H.A.B."/>
            <person name="Martin F."/>
            <person name="Coutinho P.M."/>
            <person name="de Vries R."/>
            <person name="Martinez A.T."/>
            <person name="Klopp C."/>
            <person name="Pontarotti P."/>
            <person name="Henrissat B."/>
            <person name="Record E."/>
        </authorList>
    </citation>
    <scope>NUCLEOTIDE SEQUENCE [LARGE SCALE GENOMIC DNA]</scope>
    <source>
        <strain evidence="7">BRFM137</strain>
    </source>
</reference>
<name>A0A060S4M3_PYCCI</name>
<dbReference type="Proteomes" id="UP000029665">
    <property type="component" value="Unassembled WGS sequence"/>
</dbReference>
<dbReference type="Pfam" id="PF21938">
    <property type="entry name" value="CAP_N"/>
    <property type="match status" value="1"/>
</dbReference>
<dbReference type="GO" id="GO:0019933">
    <property type="term" value="P:cAMP-mediated signaling"/>
    <property type="evidence" value="ECO:0007669"/>
    <property type="project" value="TreeGrafter"/>
</dbReference>
<dbReference type="OrthoDB" id="77251at2759"/>
<dbReference type="SUPFAM" id="SSF101278">
    <property type="entry name" value="N-terminal domain of adenylylcyclase associated protein, CAP"/>
    <property type="match status" value="1"/>
</dbReference>
<dbReference type="PROSITE" id="PS51329">
    <property type="entry name" value="C_CAP_COFACTOR_C"/>
    <property type="match status" value="1"/>
</dbReference>
<protein>
    <recommendedName>
        <fullName evidence="3 4">Adenylyl cyclase-associated protein</fullName>
    </recommendedName>
</protein>
<feature type="compositionally biased region" description="Pro residues" evidence="5">
    <location>
        <begin position="269"/>
        <end position="288"/>
    </location>
</feature>
<dbReference type="Gene3D" id="2.160.20.70">
    <property type="match status" value="1"/>
</dbReference>
<dbReference type="GO" id="GO:0005737">
    <property type="term" value="C:cytoplasm"/>
    <property type="evidence" value="ECO:0007669"/>
    <property type="project" value="TreeGrafter"/>
</dbReference>
<dbReference type="SMART" id="SM00673">
    <property type="entry name" value="CARP"/>
    <property type="match status" value="2"/>
</dbReference>
<dbReference type="SUPFAM" id="SSF69340">
    <property type="entry name" value="C-terminal domain of adenylylcyclase associated protein"/>
    <property type="match status" value="1"/>
</dbReference>
<dbReference type="InterPro" id="IPR017901">
    <property type="entry name" value="C-CAP_CF_C-like"/>
</dbReference>
<dbReference type="InterPro" id="IPR013992">
    <property type="entry name" value="Adenylate_cyclase-assoc_CAP_N"/>
</dbReference>
<feature type="region of interest" description="Disordered" evidence="5">
    <location>
        <begin position="257"/>
        <end position="295"/>
    </location>
</feature>
<dbReference type="STRING" id="5643.A0A060S4M3"/>
<proteinExistence type="inferred from homology"/>
<organism evidence="7 8">
    <name type="scientific">Pycnoporus cinnabarinus</name>
    <name type="common">Cinnabar-red polypore</name>
    <name type="synonym">Trametes cinnabarina</name>
    <dbReference type="NCBI Taxonomy" id="5643"/>
    <lineage>
        <taxon>Eukaryota</taxon>
        <taxon>Fungi</taxon>
        <taxon>Dikarya</taxon>
        <taxon>Basidiomycota</taxon>
        <taxon>Agaricomycotina</taxon>
        <taxon>Agaricomycetes</taxon>
        <taxon>Polyporales</taxon>
        <taxon>Polyporaceae</taxon>
        <taxon>Trametes</taxon>
    </lineage>
</organism>
<gene>
    <name evidence="7" type="ORF">BN946_scf184575.g7</name>
</gene>
<feature type="region of interest" description="Disordered" evidence="5">
    <location>
        <begin position="318"/>
        <end position="359"/>
    </location>
</feature>
<keyword evidence="8" id="KW-1185">Reference proteome</keyword>
<dbReference type="InterPro" id="IPR036222">
    <property type="entry name" value="CAP_N_sf"/>
</dbReference>
<evidence type="ECO:0000256" key="3">
    <source>
        <dbReference type="ARBA" id="ARBA00072052"/>
    </source>
</evidence>
<evidence type="ECO:0000313" key="8">
    <source>
        <dbReference type="Proteomes" id="UP000029665"/>
    </source>
</evidence>
<dbReference type="AlphaFoldDB" id="A0A060S4M3"/>
<feature type="region of interest" description="Disordered" evidence="5">
    <location>
        <begin position="49"/>
        <end position="74"/>
    </location>
</feature>
<dbReference type="InterPro" id="IPR053950">
    <property type="entry name" value="CAP_N"/>
</dbReference>
<accession>A0A060S4M3</accession>
<dbReference type="Gene3D" id="1.25.40.330">
    <property type="entry name" value="Adenylate cyclase-associated CAP, N-terminal domain"/>
    <property type="match status" value="1"/>
</dbReference>
<evidence type="ECO:0000313" key="7">
    <source>
        <dbReference type="EMBL" id="CDO69382.1"/>
    </source>
</evidence>
<dbReference type="PANTHER" id="PTHR10652:SF0">
    <property type="entry name" value="ADENYLYL CYCLASE-ASSOCIATED PROTEIN"/>
    <property type="match status" value="1"/>
</dbReference>
<dbReference type="InterPro" id="IPR013912">
    <property type="entry name" value="Adenylate_cyclase-assoc_CAP_C"/>
</dbReference>
<evidence type="ECO:0000256" key="4">
    <source>
        <dbReference type="RuleBase" id="RU000647"/>
    </source>
</evidence>
<dbReference type="HOGENOM" id="CLU_015780_1_0_1"/>
<evidence type="ECO:0000256" key="2">
    <source>
        <dbReference type="ARBA" id="ARBA00054756"/>
    </source>
</evidence>
<dbReference type="InterPro" id="IPR001837">
    <property type="entry name" value="Adenylate_cyclase-assoc_CAP"/>
</dbReference>
<evidence type="ECO:0000256" key="1">
    <source>
        <dbReference type="ARBA" id="ARBA00007659"/>
    </source>
</evidence>
<feature type="domain" description="C-CAP/cofactor C-like" evidence="6">
    <location>
        <begin position="363"/>
        <end position="518"/>
    </location>
</feature>
<dbReference type="GO" id="GO:0003779">
    <property type="term" value="F:actin binding"/>
    <property type="evidence" value="ECO:0007669"/>
    <property type="project" value="InterPro"/>
</dbReference>
<comment type="function">
    <text evidence="2">The N-terminal domain binds to adenylyl cyclase, thereby enabling adenylyl cyclase to be activated by upstream regulatory signals, such as Ras. The C-terminal domain is required for normal cellular morphology and growth control.</text>
</comment>
<dbReference type="FunFam" id="1.25.40.330:FF:000001">
    <property type="entry name" value="Adenylyl cyclase-associated protein"/>
    <property type="match status" value="1"/>
</dbReference>
<dbReference type="Pfam" id="PF08603">
    <property type="entry name" value="CAP_C"/>
    <property type="match status" value="1"/>
</dbReference>
<dbReference type="InterPro" id="IPR016098">
    <property type="entry name" value="CAP/MinC_C"/>
</dbReference>
<dbReference type="GO" id="GO:0008179">
    <property type="term" value="F:adenylate cyclase binding"/>
    <property type="evidence" value="ECO:0007669"/>
    <property type="project" value="TreeGrafter"/>
</dbReference>
<dbReference type="PANTHER" id="PTHR10652">
    <property type="entry name" value="ADENYLYL CYCLASE-ASSOCIATED PROTEIN"/>
    <property type="match status" value="1"/>
</dbReference>
<evidence type="ECO:0000256" key="5">
    <source>
        <dbReference type="SAM" id="MobiDB-lite"/>
    </source>
</evidence>
<dbReference type="Pfam" id="PF01213">
    <property type="entry name" value="CAP_N-CM"/>
    <property type="match status" value="1"/>
</dbReference>
<dbReference type="InterPro" id="IPR036223">
    <property type="entry name" value="CAP_C_sf"/>
</dbReference>
<dbReference type="InterPro" id="IPR006599">
    <property type="entry name" value="CARP_motif"/>
</dbReference>
<feature type="compositionally biased region" description="Low complexity" evidence="5">
    <location>
        <begin position="258"/>
        <end position="268"/>
    </location>
</feature>
<dbReference type="InterPro" id="IPR018106">
    <property type="entry name" value="CAP_CS_N"/>
</dbReference>
<dbReference type="GO" id="GO:0007015">
    <property type="term" value="P:actin filament organization"/>
    <property type="evidence" value="ECO:0007669"/>
    <property type="project" value="TreeGrafter"/>
</dbReference>
<feature type="compositionally biased region" description="Pro residues" evidence="5">
    <location>
        <begin position="54"/>
        <end position="72"/>
    </location>
</feature>
<dbReference type="PROSITE" id="PS01088">
    <property type="entry name" value="CAP_1"/>
    <property type="match status" value="1"/>
</dbReference>
<sequence>MASGGLHSLATIIKRLEATTSRLEDLASLATSYLPPAAQVAATSLSAPVNAEPRPVPPPAPHAPAPVAPPAAPAETPRSVVAFDEQIIEGKLKPFVELTKSFAIPSVIEQVGLVEQEFKDLRELLLIAASCKKPEQAEFEKLLGPLQKDIEAITRAKEANRKDREWFNHLSTVAEGAPCVGWVTITPKPGPYVAEIKDSTQFYGNRVIKEFKDRDPKHADWVKAYIALLEEMRKYIIEHHTTGLAWNPKGVSVEEFKASSSAAPAPAGGAPPPPPPPPPPVAPPPPPAGSASAPSAAGITAVFEQLNRGEEITKGLRKVDKSQMTHKNPALRAGSVVPATTSIAPPKKPTKPSKPQALMGKKPAKFALEGNKWTIASISRYAARKYADDTTMQEYQENQSPLTLDNVEISQTVNLYGCKNTTVVVKGKCNAVTMVNCVKTSVLVDSVISSVSITNSPSFALQITGKAPTIQLDSTDSGQIYLSKECLDVEITTAKCSSINVSLPVEGEEEGVFAEHPIPEMFRTTVVDGKLVTTAVEHAG</sequence>
<comment type="caution">
    <text evidence="7">The sequence shown here is derived from an EMBL/GenBank/DDBJ whole genome shotgun (WGS) entry which is preliminary data.</text>
</comment>
<evidence type="ECO:0000259" key="6">
    <source>
        <dbReference type="PROSITE" id="PS51329"/>
    </source>
</evidence>
<dbReference type="OMA" id="KSQQTHK"/>